<keyword evidence="3" id="KW-1185">Reference proteome</keyword>
<reference evidence="2 3" key="1">
    <citation type="journal article" date="2024" name="IMA Fungus">
        <title>Apiospora arundinis, a panoply of carbohydrate-active enzymes and secondary metabolites.</title>
        <authorList>
            <person name="Sorensen T."/>
            <person name="Petersen C."/>
            <person name="Muurmann A.T."/>
            <person name="Christiansen J.V."/>
            <person name="Brundto M.L."/>
            <person name="Overgaard C.K."/>
            <person name="Boysen A.T."/>
            <person name="Wollenberg R.D."/>
            <person name="Larsen T.O."/>
            <person name="Sorensen J.L."/>
            <person name="Nielsen K.L."/>
            <person name="Sondergaard T.E."/>
        </authorList>
    </citation>
    <scope>NUCLEOTIDE SEQUENCE [LARGE SCALE GENOMIC DNA]</scope>
    <source>
        <strain evidence="2 3">AAU 773</strain>
    </source>
</reference>
<evidence type="ECO:0000313" key="3">
    <source>
        <dbReference type="Proteomes" id="UP001390339"/>
    </source>
</evidence>
<proteinExistence type="predicted"/>
<gene>
    <name evidence="2" type="ORF">PGQ11_004053</name>
</gene>
<name>A0ABR2J780_9PEZI</name>
<dbReference type="EMBL" id="JAPCWZ010000003">
    <property type="protein sequence ID" value="KAK8873539.1"/>
    <property type="molecule type" value="Genomic_DNA"/>
</dbReference>
<protein>
    <submittedName>
        <fullName evidence="2">Uncharacterized protein</fullName>
    </submittedName>
</protein>
<sequence>MPEIETVSGSELLIQGGGNSPCGGKPHEDIEVILLEPTGDTGTGTGGDDDVTDW</sequence>
<dbReference type="Proteomes" id="UP001390339">
    <property type="component" value="Unassembled WGS sequence"/>
</dbReference>
<comment type="caution">
    <text evidence="2">The sequence shown here is derived from an EMBL/GenBank/DDBJ whole genome shotgun (WGS) entry which is preliminary data.</text>
</comment>
<feature type="region of interest" description="Disordered" evidence="1">
    <location>
        <begin position="1"/>
        <end position="27"/>
    </location>
</feature>
<evidence type="ECO:0000313" key="2">
    <source>
        <dbReference type="EMBL" id="KAK8873539.1"/>
    </source>
</evidence>
<evidence type="ECO:0000256" key="1">
    <source>
        <dbReference type="SAM" id="MobiDB-lite"/>
    </source>
</evidence>
<organism evidence="2 3">
    <name type="scientific">Apiospora arundinis</name>
    <dbReference type="NCBI Taxonomy" id="335852"/>
    <lineage>
        <taxon>Eukaryota</taxon>
        <taxon>Fungi</taxon>
        <taxon>Dikarya</taxon>
        <taxon>Ascomycota</taxon>
        <taxon>Pezizomycotina</taxon>
        <taxon>Sordariomycetes</taxon>
        <taxon>Xylariomycetidae</taxon>
        <taxon>Amphisphaeriales</taxon>
        <taxon>Apiosporaceae</taxon>
        <taxon>Apiospora</taxon>
    </lineage>
</organism>
<accession>A0ABR2J780</accession>